<feature type="region of interest" description="Disordered" evidence="1">
    <location>
        <begin position="187"/>
        <end position="224"/>
    </location>
</feature>
<feature type="compositionally biased region" description="Basic and acidic residues" evidence="1">
    <location>
        <begin position="210"/>
        <end position="219"/>
    </location>
</feature>
<keyword evidence="3" id="KW-1185">Reference proteome</keyword>
<dbReference type="EnsemblMetazoa" id="AMEM001733-RA">
    <property type="protein sequence ID" value="AMEM001733-PA"/>
    <property type="gene ID" value="AMEM001733"/>
</dbReference>
<dbReference type="Proteomes" id="UP000075903">
    <property type="component" value="Unassembled WGS sequence"/>
</dbReference>
<accession>A0A182UQ62</accession>
<proteinExistence type="predicted"/>
<dbReference type="AlphaFoldDB" id="A0A182UQ62"/>
<sequence>MELGVQNPPTSFTLLRFSRTARSGSSPTDALKCSPAGARAFSPRATSCSWPSSWSGACCWWGGCTTPAGPSMAGPATTPTPPGCSAGSSIAPAPSRACCCCCCCSPPSVSSPPTPASPPPPVSGFSRKSSGSSFRIFSASFTRSSCRWMSSSPVRPWAGGGAGMKISGPARWNCLYAFSTRSALKLSGRKKNPPKQTNPNVERTSRMRHFSRDRNDRRPSSGFVTETLVPAVPLPPPPTRCDVGLLHRLFRNGAGAAFGQFARLYLVRIRAKG</sequence>
<name>A0A182UQ62_ANOME</name>
<evidence type="ECO:0000313" key="2">
    <source>
        <dbReference type="EnsemblMetazoa" id="AMEM001733-PA"/>
    </source>
</evidence>
<evidence type="ECO:0000313" key="3">
    <source>
        <dbReference type="Proteomes" id="UP000075903"/>
    </source>
</evidence>
<dbReference type="VEuPathDB" id="VectorBase:AMEM001733"/>
<evidence type="ECO:0000256" key="1">
    <source>
        <dbReference type="SAM" id="MobiDB-lite"/>
    </source>
</evidence>
<reference evidence="2" key="1">
    <citation type="submission" date="2020-05" db="UniProtKB">
        <authorList>
            <consortium name="EnsemblMetazoa"/>
        </authorList>
    </citation>
    <scope>IDENTIFICATION</scope>
    <source>
        <strain evidence="2">MAF</strain>
    </source>
</reference>
<organism evidence="2 3">
    <name type="scientific">Anopheles merus</name>
    <name type="common">Mosquito</name>
    <dbReference type="NCBI Taxonomy" id="30066"/>
    <lineage>
        <taxon>Eukaryota</taxon>
        <taxon>Metazoa</taxon>
        <taxon>Ecdysozoa</taxon>
        <taxon>Arthropoda</taxon>
        <taxon>Hexapoda</taxon>
        <taxon>Insecta</taxon>
        <taxon>Pterygota</taxon>
        <taxon>Neoptera</taxon>
        <taxon>Endopterygota</taxon>
        <taxon>Diptera</taxon>
        <taxon>Nematocera</taxon>
        <taxon>Culicoidea</taxon>
        <taxon>Culicidae</taxon>
        <taxon>Anophelinae</taxon>
        <taxon>Anopheles</taxon>
    </lineage>
</organism>
<protein>
    <submittedName>
        <fullName evidence="2">Uncharacterized protein</fullName>
    </submittedName>
</protein>